<evidence type="ECO:0000313" key="3">
    <source>
        <dbReference type="EMBL" id="NVM93848.1"/>
    </source>
</evidence>
<proteinExistence type="predicted"/>
<evidence type="ECO:0000259" key="2">
    <source>
        <dbReference type="Pfam" id="PF13625"/>
    </source>
</evidence>
<keyword evidence="4" id="KW-1185">Reference proteome</keyword>
<protein>
    <recommendedName>
        <fullName evidence="2">Helicase XPB/Ssl2 N-terminal domain-containing protein</fullName>
    </recommendedName>
</protein>
<dbReference type="EMBL" id="JAAMFM010000002">
    <property type="protein sequence ID" value="NVM93848.1"/>
    <property type="molecule type" value="Genomic_DNA"/>
</dbReference>
<dbReference type="InterPro" id="IPR032830">
    <property type="entry name" value="XPB/Ssl2_N"/>
</dbReference>
<evidence type="ECO:0000313" key="4">
    <source>
        <dbReference type="Proteomes" id="UP000543556"/>
    </source>
</evidence>
<dbReference type="Pfam" id="PF13625">
    <property type="entry name" value="Helicase_C_3"/>
    <property type="match status" value="1"/>
</dbReference>
<organism evidence="3 4">
    <name type="scientific">Arthrobacter wenxiniae</name>
    <dbReference type="NCBI Taxonomy" id="2713570"/>
    <lineage>
        <taxon>Bacteria</taxon>
        <taxon>Bacillati</taxon>
        <taxon>Actinomycetota</taxon>
        <taxon>Actinomycetes</taxon>
        <taxon>Micrococcales</taxon>
        <taxon>Micrococcaceae</taxon>
        <taxon>Arthrobacter</taxon>
    </lineage>
</organism>
<name>A0A7Y7LYL9_9MICC</name>
<dbReference type="Proteomes" id="UP000543556">
    <property type="component" value="Unassembled WGS sequence"/>
</dbReference>
<feature type="region of interest" description="Disordered" evidence="1">
    <location>
        <begin position="674"/>
        <end position="699"/>
    </location>
</feature>
<feature type="domain" description="Helicase XPB/Ssl2 N-terminal" evidence="2">
    <location>
        <begin position="526"/>
        <end position="646"/>
    </location>
</feature>
<sequence>MSTLQLLISDLAARPDSSLLRLLSLRPELMDPPAADFAALAARASSRAGLSRALDRLNEPQLQLLTALAVAAPAGSGATAAQLAEAVADASAAELEPLLEQLHELALVLHSPEDTDDAGPRRFLPVTSLREVLGAHPAGLGRGYVELADALPGCRDRLAGIAGTLGLPGGDPAAALHAHVTSFAGPDALLADAPDGTAGLLAKFAAGPMGRVAHALRDVGREGRPGEGAAPAQPDAGGAVNWLLRRGLLIPLDDDHVELPREVGLLLRHGRVVTHFSPAPPVVEVARVRTSLRDNAATGAVAALLRTMGRLLDSVENAPLATLRAGGVGVRAVRAVARDLDVEMAQSYFYLELAAMAKLITLDPDTSLWKATASGWRPRDRAEQWLWLASAWLDAGRLPSLVGTGSPAVNVLAGEAFRPDAPALRATSLQVLASLHGGAALHGDAAESGTVPAPTIEQVLDHYAWHHPRPARRIAKALAGFLAEAELLGLTGAAALTDLGLAVIGRDWDGALALLAGTLPEPVEHVLLQGDLTAVAPGYLSPVLSEELALLAEPEGRGTAGVYRFTRASLQRALAAGRTATGIMDFLAAHSATPVPQPLEYLVADTASRHGRFTVVAASAVVSAREPGLLAELLAVGAASGLQLTAVSPTVAVSALPPAELARKMLDAGHSPALAGGVAAEEPGRPAGRPRRAAPSTTHPAMAPWEAARLSAAEGQEAGDAVVHPAGPAAAQLAMLRSRPAWTPGRGEAAPALVREQLQRAIRTMADVWLTTVGGDGRPERLRLRPVTVAEGRVRAFDHERDSERVFSMHRIVDVDLIEGGSAGTKGRA</sequence>
<evidence type="ECO:0000256" key="1">
    <source>
        <dbReference type="SAM" id="MobiDB-lite"/>
    </source>
</evidence>
<reference evidence="3 4" key="1">
    <citation type="submission" date="2020-02" db="EMBL/GenBank/DDBJ databases">
        <title>Genome sequence of strain AETb3-4.</title>
        <authorList>
            <person name="Gao J."/>
            <person name="Zhang X."/>
        </authorList>
    </citation>
    <scope>NUCLEOTIDE SEQUENCE [LARGE SCALE GENOMIC DNA]</scope>
    <source>
        <strain evidence="3 4">AETb3-4</strain>
    </source>
</reference>
<accession>A0A7Y7LYL9</accession>
<dbReference type="RefSeq" id="WP_176633564.1">
    <property type="nucleotide sequence ID" value="NZ_JAAMFM010000002.1"/>
</dbReference>
<comment type="caution">
    <text evidence="3">The sequence shown here is derived from an EMBL/GenBank/DDBJ whole genome shotgun (WGS) entry which is preliminary data.</text>
</comment>
<dbReference type="AlphaFoldDB" id="A0A7Y7LYL9"/>
<gene>
    <name evidence="3" type="ORF">G6034_02780</name>
</gene>